<dbReference type="AlphaFoldDB" id="D1AQ44"/>
<dbReference type="KEGG" id="str:Sterm_0750"/>
<accession>D1AQ44</accession>
<dbReference type="EMBL" id="CP001739">
    <property type="protein sequence ID" value="ACZ07622.1"/>
    <property type="molecule type" value="Genomic_DNA"/>
</dbReference>
<comment type="subcellular location">
    <subcellularLocation>
        <location evidence="1">Cell membrane</location>
        <topology evidence="1">Multi-pass membrane protein</topology>
    </subcellularLocation>
</comment>
<keyword evidence="4 6" id="KW-1133">Transmembrane helix</keyword>
<dbReference type="HOGENOM" id="CLU_040769_0_2_0"/>
<feature type="transmembrane region" description="Helical" evidence="6">
    <location>
        <begin position="153"/>
        <end position="172"/>
    </location>
</feature>
<proteinExistence type="predicted"/>
<dbReference type="PANTHER" id="PTHR47089:SF1">
    <property type="entry name" value="GUANOSINE ABC TRANSPORTER PERMEASE PROTEIN NUPP"/>
    <property type="match status" value="1"/>
</dbReference>
<feature type="transmembrane region" description="Helical" evidence="6">
    <location>
        <begin position="122"/>
        <end position="141"/>
    </location>
</feature>
<feature type="transmembrane region" description="Helical" evidence="6">
    <location>
        <begin position="301"/>
        <end position="320"/>
    </location>
</feature>
<dbReference type="eggNOG" id="COG4603">
    <property type="taxonomic scope" value="Bacteria"/>
</dbReference>
<feature type="transmembrane region" description="Helical" evidence="6">
    <location>
        <begin position="66"/>
        <end position="87"/>
    </location>
</feature>
<dbReference type="CDD" id="cd06580">
    <property type="entry name" value="TM_PBP1_transp_TpRbsC_like"/>
    <property type="match status" value="1"/>
</dbReference>
<keyword evidence="2" id="KW-1003">Cell membrane</keyword>
<gene>
    <name evidence="7" type="ordered locus">Sterm_0750</name>
</gene>
<evidence type="ECO:0000256" key="3">
    <source>
        <dbReference type="ARBA" id="ARBA00022692"/>
    </source>
</evidence>
<evidence type="ECO:0000313" key="8">
    <source>
        <dbReference type="Proteomes" id="UP000000845"/>
    </source>
</evidence>
<reference evidence="8" key="1">
    <citation type="submission" date="2009-09" db="EMBL/GenBank/DDBJ databases">
        <title>The complete chromosome of Sebaldella termitidis ATCC 33386.</title>
        <authorList>
            <consortium name="US DOE Joint Genome Institute (JGI-PGF)"/>
            <person name="Lucas S."/>
            <person name="Copeland A."/>
            <person name="Lapidus A."/>
            <person name="Glavina del Rio T."/>
            <person name="Dalin E."/>
            <person name="Tice H."/>
            <person name="Bruce D."/>
            <person name="Goodwin L."/>
            <person name="Pitluck S."/>
            <person name="Kyrpides N."/>
            <person name="Mavromatis K."/>
            <person name="Ivanova N."/>
            <person name="Mikhailova N."/>
            <person name="Sims D."/>
            <person name="Meincke L."/>
            <person name="Brettin T."/>
            <person name="Detter J.C."/>
            <person name="Han C."/>
            <person name="Larimer F."/>
            <person name="Land M."/>
            <person name="Hauser L."/>
            <person name="Markowitz V."/>
            <person name="Cheng J.F."/>
            <person name="Hugenholtz P."/>
            <person name="Woyke T."/>
            <person name="Wu D."/>
            <person name="Eisen J.A."/>
        </authorList>
    </citation>
    <scope>NUCLEOTIDE SEQUENCE [LARGE SCALE GENOMIC DNA]</scope>
    <source>
        <strain evidence="8">ATCC 33386 / NCTC 11300</strain>
    </source>
</reference>
<evidence type="ECO:0000256" key="5">
    <source>
        <dbReference type="ARBA" id="ARBA00023136"/>
    </source>
</evidence>
<feature type="transmembrane region" description="Helical" evidence="6">
    <location>
        <begin position="24"/>
        <end position="46"/>
    </location>
</feature>
<reference evidence="7 8" key="2">
    <citation type="journal article" date="2010" name="Stand. Genomic Sci.">
        <title>Complete genome sequence of Sebaldella termitidis type strain (NCTC 11300).</title>
        <authorList>
            <person name="Harmon-Smith M."/>
            <person name="Celia L."/>
            <person name="Chertkov O."/>
            <person name="Lapidus A."/>
            <person name="Copeland A."/>
            <person name="Glavina Del Rio T."/>
            <person name="Nolan M."/>
            <person name="Lucas S."/>
            <person name="Tice H."/>
            <person name="Cheng J.F."/>
            <person name="Han C."/>
            <person name="Detter J.C."/>
            <person name="Bruce D."/>
            <person name="Goodwin L."/>
            <person name="Pitluck S."/>
            <person name="Pati A."/>
            <person name="Liolios K."/>
            <person name="Ivanova N."/>
            <person name="Mavromatis K."/>
            <person name="Mikhailova N."/>
            <person name="Chen A."/>
            <person name="Palaniappan K."/>
            <person name="Land M."/>
            <person name="Hauser L."/>
            <person name="Chang Y.J."/>
            <person name="Jeffries C.D."/>
            <person name="Brettin T."/>
            <person name="Goker M."/>
            <person name="Beck B."/>
            <person name="Bristow J."/>
            <person name="Eisen J.A."/>
            <person name="Markowitz V."/>
            <person name="Hugenholtz P."/>
            <person name="Kyrpides N.C."/>
            <person name="Klenk H.P."/>
            <person name="Chen F."/>
        </authorList>
    </citation>
    <scope>NUCLEOTIDE SEQUENCE [LARGE SCALE GENOMIC DNA]</scope>
    <source>
        <strain evidence="8">ATCC 33386 / NCTC 11300</strain>
    </source>
</reference>
<dbReference type="RefSeq" id="WP_012860218.1">
    <property type="nucleotide sequence ID" value="NC_013517.1"/>
</dbReference>
<evidence type="ECO:0000256" key="1">
    <source>
        <dbReference type="ARBA" id="ARBA00004651"/>
    </source>
</evidence>
<dbReference type="Proteomes" id="UP000000845">
    <property type="component" value="Chromosome"/>
</dbReference>
<feature type="transmembrane region" description="Helical" evidence="6">
    <location>
        <begin position="99"/>
        <end position="116"/>
    </location>
</feature>
<keyword evidence="5 6" id="KW-0472">Membrane</keyword>
<evidence type="ECO:0000256" key="6">
    <source>
        <dbReference type="SAM" id="Phobius"/>
    </source>
</evidence>
<dbReference type="PANTHER" id="PTHR47089">
    <property type="entry name" value="ABC TRANSPORTER, PERMEASE PROTEIN"/>
    <property type="match status" value="1"/>
</dbReference>
<organism evidence="7 8">
    <name type="scientific">Sebaldella termitidis (strain ATCC 33386 / NCTC 11300)</name>
    <dbReference type="NCBI Taxonomy" id="526218"/>
    <lineage>
        <taxon>Bacteria</taxon>
        <taxon>Fusobacteriati</taxon>
        <taxon>Fusobacteriota</taxon>
        <taxon>Fusobacteriia</taxon>
        <taxon>Fusobacteriales</taxon>
        <taxon>Leptotrichiaceae</taxon>
        <taxon>Sebaldella</taxon>
    </lineage>
</organism>
<dbReference type="GO" id="GO:0022857">
    <property type="term" value="F:transmembrane transporter activity"/>
    <property type="evidence" value="ECO:0007669"/>
    <property type="project" value="InterPro"/>
</dbReference>
<sequence>MGNNKKDLGLVLKEISSIKSVKDIWSSIIAIILAFLVSSVIILLMNESPVEAYSYLIQGAFGNTRALYNTIAMSIPLMFTGLAVAVASRGGLFNIGAEGQLYIGSMCSVLTALAFPGLPKPVLLPLILIAGFAGGAVWGLIPGYLKAVKGINEVIVCIMLNYVAQLFTSYLVNGPFKDEGMQAHTKQISENARFVRYTTSSQLTNAVFVAILIIVCIYILLWKTSAGFKIRTVGLNFFSSEAAGINPKITMIATMALSGGIASMAGVTEITAKYYRFVDTFSPSYGFTGIAVAVLGRNNPFGIILTSLLFGMLDSGALRMTLETSISSSMIKVIQSLVILFVAAPQISRIFSKKVIRFGNSD</sequence>
<protein>
    <submittedName>
        <fullName evidence="7">Inner-membrane translocator</fullName>
    </submittedName>
</protein>
<feature type="transmembrane region" description="Helical" evidence="6">
    <location>
        <begin position="326"/>
        <end position="344"/>
    </location>
</feature>
<evidence type="ECO:0000256" key="2">
    <source>
        <dbReference type="ARBA" id="ARBA00022475"/>
    </source>
</evidence>
<dbReference type="Pfam" id="PF02653">
    <property type="entry name" value="BPD_transp_2"/>
    <property type="match status" value="1"/>
</dbReference>
<name>D1AQ44_SEBTE</name>
<evidence type="ECO:0000313" key="7">
    <source>
        <dbReference type="EMBL" id="ACZ07622.1"/>
    </source>
</evidence>
<dbReference type="STRING" id="526218.Sterm_0750"/>
<dbReference type="InterPro" id="IPR001851">
    <property type="entry name" value="ABC_transp_permease"/>
</dbReference>
<keyword evidence="3 6" id="KW-0812">Transmembrane</keyword>
<evidence type="ECO:0000256" key="4">
    <source>
        <dbReference type="ARBA" id="ARBA00022989"/>
    </source>
</evidence>
<keyword evidence="8" id="KW-1185">Reference proteome</keyword>
<feature type="transmembrane region" description="Helical" evidence="6">
    <location>
        <begin position="203"/>
        <end position="221"/>
    </location>
</feature>
<dbReference type="GO" id="GO:0005886">
    <property type="term" value="C:plasma membrane"/>
    <property type="evidence" value="ECO:0007669"/>
    <property type="project" value="UniProtKB-SubCell"/>
</dbReference>